<keyword evidence="4" id="KW-1185">Reference proteome</keyword>
<dbReference type="Pfam" id="PF13439">
    <property type="entry name" value="Glyco_transf_4"/>
    <property type="match status" value="1"/>
</dbReference>
<accession>A0A1T4ZXV8</accession>
<dbReference type="Proteomes" id="UP000190541">
    <property type="component" value="Unassembled WGS sequence"/>
</dbReference>
<evidence type="ECO:0000259" key="1">
    <source>
        <dbReference type="Pfam" id="PF00534"/>
    </source>
</evidence>
<dbReference type="GO" id="GO:0016757">
    <property type="term" value="F:glycosyltransferase activity"/>
    <property type="evidence" value="ECO:0007669"/>
    <property type="project" value="InterPro"/>
</dbReference>
<dbReference type="EMBL" id="FUYS01000001">
    <property type="protein sequence ID" value="SKB27641.1"/>
    <property type="molecule type" value="Genomic_DNA"/>
</dbReference>
<evidence type="ECO:0000313" key="4">
    <source>
        <dbReference type="Proteomes" id="UP000190541"/>
    </source>
</evidence>
<dbReference type="STRING" id="623280.SAMN05660226_00289"/>
<dbReference type="CDD" id="cd03801">
    <property type="entry name" value="GT4_PimA-like"/>
    <property type="match status" value="1"/>
</dbReference>
<evidence type="ECO:0000259" key="2">
    <source>
        <dbReference type="Pfam" id="PF13439"/>
    </source>
</evidence>
<dbReference type="Gene3D" id="3.40.50.2000">
    <property type="entry name" value="Glycogen Phosphorylase B"/>
    <property type="match status" value="2"/>
</dbReference>
<dbReference type="SUPFAM" id="SSF53756">
    <property type="entry name" value="UDP-Glycosyltransferase/glycogen phosphorylase"/>
    <property type="match status" value="1"/>
</dbReference>
<dbReference type="InterPro" id="IPR001296">
    <property type="entry name" value="Glyco_trans_1"/>
</dbReference>
<dbReference type="Pfam" id="PF00534">
    <property type="entry name" value="Glycos_transf_1"/>
    <property type="match status" value="1"/>
</dbReference>
<proteinExistence type="predicted"/>
<protein>
    <submittedName>
        <fullName evidence="3">Glycosyltransferase involved in cell wall bisynthesis</fullName>
    </submittedName>
</protein>
<dbReference type="RefSeq" id="WP_079715009.1">
    <property type="nucleotide sequence ID" value="NZ_FUYS01000001.1"/>
</dbReference>
<feature type="domain" description="Glycosyltransferase subfamily 4-like N-terminal" evidence="2">
    <location>
        <begin position="53"/>
        <end position="201"/>
    </location>
</feature>
<sequence length="389" mass="44392">MRILILHNHYQDPGGEDAVFEQERILLSTTETVSSLTFKNRKGWRGVWQTLWSPWNVWAAQRIKQAIQRHQPDLIHIHNLHYAIGPIAVVIAKRMGIPVVMTLHNYRLLCPSATLFHHGKLFTSSLRAQYPWKAIRLGVHSHSIFKTCWLASTTWLHKKLGTWQQVDRYITLTDFARQLFIVSSFNVPAEKFVVKPNFVTRSRQSGQPREKHFLFVGRLTEEKGVKVLLDAFSTTGLRLRIAGDGPLRELVKEATKKQPHITYLGALRPAAIDAELASCTALVFPSIWYEGMPITLLEAFAAGTPVIASDLGAMRSMITEKQNGWRFPAGDATILRQKLQQWLDLDEASRRRIGNGARLTYEQHYTAERNKARLLDIYQSVTAQRPRAT</sequence>
<dbReference type="PANTHER" id="PTHR45947:SF13">
    <property type="entry name" value="TRANSFERASE"/>
    <property type="match status" value="1"/>
</dbReference>
<dbReference type="InterPro" id="IPR028098">
    <property type="entry name" value="Glyco_trans_4-like_N"/>
</dbReference>
<dbReference type="OrthoDB" id="9787111at2"/>
<name>A0A1T4ZXV8_9SPHI</name>
<feature type="domain" description="Glycosyl transferase family 1" evidence="1">
    <location>
        <begin position="208"/>
        <end position="358"/>
    </location>
</feature>
<dbReference type="PANTHER" id="PTHR45947">
    <property type="entry name" value="SULFOQUINOVOSYL TRANSFERASE SQD2"/>
    <property type="match status" value="1"/>
</dbReference>
<dbReference type="AlphaFoldDB" id="A0A1T4ZXV8"/>
<reference evidence="3 4" key="1">
    <citation type="submission" date="2017-02" db="EMBL/GenBank/DDBJ databases">
        <authorList>
            <person name="Peterson S.W."/>
        </authorList>
    </citation>
    <scope>NUCLEOTIDE SEQUENCE [LARGE SCALE GENOMIC DNA]</scope>
    <source>
        <strain evidence="3 4">DSM 22899</strain>
    </source>
</reference>
<evidence type="ECO:0000313" key="3">
    <source>
        <dbReference type="EMBL" id="SKB27641.1"/>
    </source>
</evidence>
<dbReference type="InterPro" id="IPR050194">
    <property type="entry name" value="Glycosyltransferase_grp1"/>
</dbReference>
<gene>
    <name evidence="3" type="ORF">SAMN05660226_00289</name>
</gene>
<keyword evidence="3" id="KW-0808">Transferase</keyword>
<organism evidence="3 4">
    <name type="scientific">Parapedobacter luteus</name>
    <dbReference type="NCBI Taxonomy" id="623280"/>
    <lineage>
        <taxon>Bacteria</taxon>
        <taxon>Pseudomonadati</taxon>
        <taxon>Bacteroidota</taxon>
        <taxon>Sphingobacteriia</taxon>
        <taxon>Sphingobacteriales</taxon>
        <taxon>Sphingobacteriaceae</taxon>
        <taxon>Parapedobacter</taxon>
    </lineage>
</organism>